<dbReference type="InterPro" id="IPR002716">
    <property type="entry name" value="PIN_dom"/>
</dbReference>
<dbReference type="SUPFAM" id="SSF88723">
    <property type="entry name" value="PIN domain-like"/>
    <property type="match status" value="1"/>
</dbReference>
<dbReference type="Pfam" id="PF13638">
    <property type="entry name" value="PIN_4"/>
    <property type="match status" value="1"/>
</dbReference>
<sequence length="401" mass="46041">MDQRKQFIVDTNVLLEDPECIRKLRNGIENDVFVPYHVLLELNKLKKDARLAHIAAKVVKNLLEDRDKYVVLDTDKVAEPFQDLVDGYILDEVQRSGLAEPILVTNDKILQLLAAKRGIKSEFYRESVPFKSDAEYFTGFVASREERVPNCFFWEEGKPVFWGRNEEGHFEEKAVSYQHKVWNVTPRNVYQNLAMELLTNPCIDVVSIQSEAGYGKSFLALAAALHLVLERKDQRKIYVVKPMIEIGQKLGYLPGGVEEKMEPYTRYVGDLMSKLHATRPANRLFLDAEQYPPKFDPKKFELLPLNYIRGMTIENAVVIIDEMQNMSRSECRALLSRMGEGVKCFCLGDIRQVDHPYLNQENNGLNWLVKKFKGAENYAHLVLKGEKSRGPITDLVIRSGL</sequence>
<dbReference type="PANTHER" id="PTHR30473:SF2">
    <property type="entry name" value="PIN DOMAIN-CONTAINING PROTEIN"/>
    <property type="match status" value="1"/>
</dbReference>
<organism evidence="7 8">
    <name type="scientific">Desulfocurvibacter africanus PCS</name>
    <dbReference type="NCBI Taxonomy" id="1262666"/>
    <lineage>
        <taxon>Bacteria</taxon>
        <taxon>Pseudomonadati</taxon>
        <taxon>Thermodesulfobacteriota</taxon>
        <taxon>Desulfovibrionia</taxon>
        <taxon>Desulfovibrionales</taxon>
        <taxon>Desulfovibrionaceae</taxon>
        <taxon>Desulfocurvibacter</taxon>
    </lineage>
</organism>
<comment type="caution">
    <text evidence="7">The sequence shown here is derived from an EMBL/GenBank/DDBJ whole genome shotgun (WGS) entry which is preliminary data.</text>
</comment>
<dbReference type="Pfam" id="PF02562">
    <property type="entry name" value="PhoH"/>
    <property type="match status" value="1"/>
</dbReference>
<gene>
    <name evidence="7" type="ORF">PCS_01894</name>
</gene>
<accession>M5Q197</accession>
<dbReference type="GO" id="GO:0005524">
    <property type="term" value="F:ATP binding"/>
    <property type="evidence" value="ECO:0007669"/>
    <property type="project" value="UniProtKB-KW"/>
</dbReference>
<dbReference type="OrthoDB" id="9805148at2"/>
<evidence type="ECO:0000256" key="1">
    <source>
        <dbReference type="ARBA" id="ARBA00010393"/>
    </source>
</evidence>
<comment type="similarity">
    <text evidence="4">In the N-terminal section; belongs to the PINc/VapC protein family.</text>
</comment>
<dbReference type="SUPFAM" id="SSF52540">
    <property type="entry name" value="P-loop containing nucleoside triphosphate hydrolases"/>
    <property type="match status" value="1"/>
</dbReference>
<dbReference type="Gene3D" id="3.40.50.300">
    <property type="entry name" value="P-loop containing nucleotide triphosphate hydrolases"/>
    <property type="match status" value="1"/>
</dbReference>
<dbReference type="PATRIC" id="fig|1262666.3.peg.1919"/>
<dbReference type="EMBL" id="AOSV01000019">
    <property type="protein sequence ID" value="EMG37381.1"/>
    <property type="molecule type" value="Genomic_DNA"/>
</dbReference>
<feature type="domain" description="PhoH-like protein" evidence="5">
    <location>
        <begin position="184"/>
        <end position="387"/>
    </location>
</feature>
<dbReference type="InterPro" id="IPR051451">
    <property type="entry name" value="PhoH2-like"/>
</dbReference>
<evidence type="ECO:0000256" key="3">
    <source>
        <dbReference type="ARBA" id="ARBA00022840"/>
    </source>
</evidence>
<proteinExistence type="inferred from homology"/>
<dbReference type="GO" id="GO:0005829">
    <property type="term" value="C:cytosol"/>
    <property type="evidence" value="ECO:0007669"/>
    <property type="project" value="TreeGrafter"/>
</dbReference>
<dbReference type="AlphaFoldDB" id="M5Q197"/>
<evidence type="ECO:0000259" key="6">
    <source>
        <dbReference type="Pfam" id="PF13638"/>
    </source>
</evidence>
<dbReference type="InterPro" id="IPR003714">
    <property type="entry name" value="PhoH"/>
</dbReference>
<name>M5Q197_DESAF</name>
<keyword evidence="2" id="KW-0547">Nucleotide-binding</keyword>
<reference evidence="7 8" key="1">
    <citation type="journal article" date="2013" name="Genome Announc.">
        <title>Draft Genome Sequence for Desulfovibrio africanus Strain PCS.</title>
        <authorList>
            <person name="Brown S.D."/>
            <person name="Utturkar S.M."/>
            <person name="Arkin A.P."/>
            <person name="Deutschbauer A.M."/>
            <person name="Elias D.A."/>
            <person name="Hazen T.C."/>
            <person name="Chakraborty R."/>
        </authorList>
    </citation>
    <scope>NUCLEOTIDE SEQUENCE [LARGE SCALE GENOMIC DNA]</scope>
    <source>
        <strain evidence="7 8">PCS</strain>
    </source>
</reference>
<protein>
    <submittedName>
        <fullName evidence="7">PhoH family protein</fullName>
    </submittedName>
</protein>
<dbReference type="Gene3D" id="3.40.50.1010">
    <property type="entry name" value="5'-nuclease"/>
    <property type="match status" value="1"/>
</dbReference>
<dbReference type="CDD" id="cd09883">
    <property type="entry name" value="PIN_VapC_PhoHL-ATPase"/>
    <property type="match status" value="1"/>
</dbReference>
<evidence type="ECO:0000313" key="8">
    <source>
        <dbReference type="Proteomes" id="UP000011922"/>
    </source>
</evidence>
<evidence type="ECO:0000256" key="2">
    <source>
        <dbReference type="ARBA" id="ARBA00022741"/>
    </source>
</evidence>
<dbReference type="RefSeq" id="WP_005986505.1">
    <property type="nucleotide sequence ID" value="NZ_AOSV01000019.1"/>
</dbReference>
<comment type="similarity">
    <text evidence="1">Belongs to the PhoH family.</text>
</comment>
<feature type="domain" description="PIN" evidence="6">
    <location>
        <begin position="7"/>
        <end position="124"/>
    </location>
</feature>
<evidence type="ECO:0000256" key="4">
    <source>
        <dbReference type="ARBA" id="ARBA00046345"/>
    </source>
</evidence>
<evidence type="ECO:0000259" key="5">
    <source>
        <dbReference type="Pfam" id="PF02562"/>
    </source>
</evidence>
<dbReference type="InterPro" id="IPR027417">
    <property type="entry name" value="P-loop_NTPase"/>
</dbReference>
<keyword evidence="3" id="KW-0067">ATP-binding</keyword>
<dbReference type="PANTHER" id="PTHR30473">
    <property type="entry name" value="PROTEIN PHOH"/>
    <property type="match status" value="1"/>
</dbReference>
<dbReference type="Proteomes" id="UP000011922">
    <property type="component" value="Unassembled WGS sequence"/>
</dbReference>
<dbReference type="InterPro" id="IPR029060">
    <property type="entry name" value="PIN-like_dom_sf"/>
</dbReference>
<evidence type="ECO:0000313" key="7">
    <source>
        <dbReference type="EMBL" id="EMG37381.1"/>
    </source>
</evidence>